<evidence type="ECO:0000256" key="1">
    <source>
        <dbReference type="RuleBase" id="RU366020"/>
    </source>
</evidence>
<evidence type="ECO:0000313" key="4">
    <source>
        <dbReference type="Proteomes" id="UP000262825"/>
    </source>
</evidence>
<comment type="cofactor">
    <cofactor evidence="1">
        <name>Mn(2+)</name>
        <dbReference type="ChEBI" id="CHEBI:29035"/>
    </cofactor>
</comment>
<dbReference type="PANTHER" id="PTHR12320:SF1">
    <property type="entry name" value="PROTEIN PHOSPHATASE PTC7 HOMOLOG"/>
    <property type="match status" value="1"/>
</dbReference>
<dbReference type="InterPro" id="IPR001932">
    <property type="entry name" value="PPM-type_phosphatase-like_dom"/>
</dbReference>
<dbReference type="InterPro" id="IPR036457">
    <property type="entry name" value="PPM-type-like_dom_sf"/>
</dbReference>
<evidence type="ECO:0000313" key="3">
    <source>
        <dbReference type="EMBL" id="SSD58700.1"/>
    </source>
</evidence>
<proteinExistence type="inferred from homology"/>
<dbReference type="VEuPathDB" id="FungiDB:SCODWIG_00461"/>
<name>A0A376B3J6_9ASCO</name>
<keyword evidence="4" id="KW-1185">Reference proteome</keyword>
<protein>
    <recommendedName>
        <fullName evidence="1">Protein phosphatase</fullName>
        <ecNumber evidence="1">3.1.3.16</ecNumber>
    </recommendedName>
</protein>
<feature type="domain" description="PPM-type phosphatase" evidence="2">
    <location>
        <begin position="83"/>
        <end position="347"/>
    </location>
</feature>
<dbReference type="PANTHER" id="PTHR12320">
    <property type="entry name" value="PROTEIN PHOSPHATASE 2C"/>
    <property type="match status" value="1"/>
</dbReference>
<comment type="similarity">
    <text evidence="1">Belongs to the PP2C family.</text>
</comment>
<keyword evidence="1" id="KW-0479">Metal-binding</keyword>
<dbReference type="Pfam" id="PF07228">
    <property type="entry name" value="SpoIIE"/>
    <property type="match status" value="1"/>
</dbReference>
<comment type="cofactor">
    <cofactor evidence="1">
        <name>Mg(2+)</name>
        <dbReference type="ChEBI" id="CHEBI:18420"/>
    </cofactor>
</comment>
<comment type="catalytic activity">
    <reaction evidence="1">
        <text>O-phospho-L-threonyl-[protein] + H2O = L-threonyl-[protein] + phosphate</text>
        <dbReference type="Rhea" id="RHEA:47004"/>
        <dbReference type="Rhea" id="RHEA-COMP:11060"/>
        <dbReference type="Rhea" id="RHEA-COMP:11605"/>
        <dbReference type="ChEBI" id="CHEBI:15377"/>
        <dbReference type="ChEBI" id="CHEBI:30013"/>
        <dbReference type="ChEBI" id="CHEBI:43474"/>
        <dbReference type="ChEBI" id="CHEBI:61977"/>
        <dbReference type="EC" id="3.1.3.16"/>
    </reaction>
</comment>
<comment type="catalytic activity">
    <reaction evidence="1">
        <text>O-phospho-L-seryl-[protein] + H2O = L-seryl-[protein] + phosphate</text>
        <dbReference type="Rhea" id="RHEA:20629"/>
        <dbReference type="Rhea" id="RHEA-COMP:9863"/>
        <dbReference type="Rhea" id="RHEA-COMP:11604"/>
        <dbReference type="ChEBI" id="CHEBI:15377"/>
        <dbReference type="ChEBI" id="CHEBI:29999"/>
        <dbReference type="ChEBI" id="CHEBI:43474"/>
        <dbReference type="ChEBI" id="CHEBI:83421"/>
        <dbReference type="EC" id="3.1.3.16"/>
    </reaction>
</comment>
<accession>A0A376B3J6</accession>
<dbReference type="EMBL" id="UFAJ01000038">
    <property type="protein sequence ID" value="SSD58700.1"/>
    <property type="molecule type" value="Genomic_DNA"/>
</dbReference>
<keyword evidence="1" id="KW-0378">Hydrolase</keyword>
<keyword evidence="1" id="KW-0460">Magnesium</keyword>
<keyword evidence="1" id="KW-0904">Protein phosphatase</keyword>
<dbReference type="AlphaFoldDB" id="A0A376B3J6"/>
<dbReference type="Gene3D" id="3.60.40.10">
    <property type="entry name" value="PPM-type phosphatase domain"/>
    <property type="match status" value="1"/>
</dbReference>
<dbReference type="Proteomes" id="UP000262825">
    <property type="component" value="Unassembled WGS sequence"/>
</dbReference>
<keyword evidence="1" id="KW-0464">Manganese</keyword>
<dbReference type="SMART" id="SM00332">
    <property type="entry name" value="PP2Cc"/>
    <property type="match status" value="1"/>
</dbReference>
<dbReference type="GO" id="GO:0004722">
    <property type="term" value="F:protein serine/threonine phosphatase activity"/>
    <property type="evidence" value="ECO:0007669"/>
    <property type="project" value="UniProtKB-EC"/>
</dbReference>
<reference evidence="4" key="1">
    <citation type="submission" date="2018-06" db="EMBL/GenBank/DDBJ databases">
        <authorList>
            <person name="Guldener U."/>
        </authorList>
    </citation>
    <scope>NUCLEOTIDE SEQUENCE [LARGE SCALE GENOMIC DNA]</scope>
    <source>
        <strain evidence="4">UTAD17</strain>
    </source>
</reference>
<dbReference type="SUPFAM" id="SSF81606">
    <property type="entry name" value="PP2C-like"/>
    <property type="match status" value="1"/>
</dbReference>
<dbReference type="InterPro" id="IPR039123">
    <property type="entry name" value="PPTC7"/>
</dbReference>
<gene>
    <name evidence="3" type="ORF">SCODWIG_00461</name>
</gene>
<dbReference type="EC" id="3.1.3.16" evidence="1"/>
<dbReference type="SMART" id="SM00331">
    <property type="entry name" value="PP2C_SIG"/>
    <property type="match status" value="1"/>
</dbReference>
<organism evidence="3 4">
    <name type="scientific">Saccharomycodes ludwigii</name>
    <dbReference type="NCBI Taxonomy" id="36035"/>
    <lineage>
        <taxon>Eukaryota</taxon>
        <taxon>Fungi</taxon>
        <taxon>Dikarya</taxon>
        <taxon>Ascomycota</taxon>
        <taxon>Saccharomycotina</taxon>
        <taxon>Saccharomycetes</taxon>
        <taxon>Saccharomycodales</taxon>
        <taxon>Saccharomycodaceae</taxon>
        <taxon>Saccharomycodes</taxon>
    </lineage>
</organism>
<evidence type="ECO:0000259" key="2">
    <source>
        <dbReference type="PROSITE" id="PS51746"/>
    </source>
</evidence>
<sequence>MFRLTIGFGRKRITTSFYNKLYNATTHSSANNAYFKRTFFNSAFNASSNSSGSSSSNFANNTISAFNYKVSVAYQPKDRSDPIYEKVLVAKNSPTGEDNYFINQRESNDLFCGVADGVGGWIEMGEDSSAISRELCSKLSEFTNKDKFSSTTKQLLIESFNEVVKEGVVKAGSTTCIAAHLKPNGELEVSNLGDSWCGVFRNDSLVYHTNFQVLSFNAPYQLSIIPKYILDSAKTKGSGFIRNTPEEADDYKFQLMKNDVVILATDGVTDNVDTGDLANFLRDNEISTKTQSQENLDRITKDLVGKTVALSKDPQFPSIFSQELSKITGANYVGGKEDDITLVLVKVE</sequence>
<dbReference type="GO" id="GO:0046872">
    <property type="term" value="F:metal ion binding"/>
    <property type="evidence" value="ECO:0007669"/>
    <property type="project" value="UniProtKB-UniRule"/>
</dbReference>
<dbReference type="PROSITE" id="PS51746">
    <property type="entry name" value="PPM_2"/>
    <property type="match status" value="1"/>
</dbReference>